<proteinExistence type="inferred from homology"/>
<evidence type="ECO:0000313" key="9">
    <source>
        <dbReference type="Proteomes" id="UP001159042"/>
    </source>
</evidence>
<dbReference type="PANTHER" id="PTHR24276:SF98">
    <property type="entry name" value="FI18310P1-RELATED"/>
    <property type="match status" value="1"/>
</dbReference>
<gene>
    <name evidence="8" type="ORF">NQ315_011583</name>
</gene>
<dbReference type="FunFam" id="2.40.10.10:FF:000166">
    <property type="entry name" value="Trypsin"/>
    <property type="match status" value="4"/>
</dbReference>
<organism evidence="8 9">
    <name type="scientific">Exocentrus adspersus</name>
    <dbReference type="NCBI Taxonomy" id="1586481"/>
    <lineage>
        <taxon>Eukaryota</taxon>
        <taxon>Metazoa</taxon>
        <taxon>Ecdysozoa</taxon>
        <taxon>Arthropoda</taxon>
        <taxon>Hexapoda</taxon>
        <taxon>Insecta</taxon>
        <taxon>Pterygota</taxon>
        <taxon>Neoptera</taxon>
        <taxon>Endopterygota</taxon>
        <taxon>Coleoptera</taxon>
        <taxon>Polyphaga</taxon>
        <taxon>Cucujiformia</taxon>
        <taxon>Chrysomeloidea</taxon>
        <taxon>Cerambycidae</taxon>
        <taxon>Lamiinae</taxon>
        <taxon>Acanthocinini</taxon>
        <taxon>Exocentrus</taxon>
    </lineage>
</organism>
<dbReference type="InterPro" id="IPR009003">
    <property type="entry name" value="Peptidase_S1_PA"/>
</dbReference>
<keyword evidence="3" id="KW-0378">Hydrolase</keyword>
<dbReference type="PROSITE" id="PS50240">
    <property type="entry name" value="TRYPSIN_DOM"/>
    <property type="match status" value="3"/>
</dbReference>
<accession>A0AAV8VW61</accession>
<dbReference type="InterPro" id="IPR018114">
    <property type="entry name" value="TRYPSIN_HIS"/>
</dbReference>
<dbReference type="Pfam" id="PF00089">
    <property type="entry name" value="Trypsin"/>
    <property type="match status" value="5"/>
</dbReference>
<dbReference type="GO" id="GO:0006508">
    <property type="term" value="P:proteolysis"/>
    <property type="evidence" value="ECO:0007669"/>
    <property type="project" value="UniProtKB-KW"/>
</dbReference>
<dbReference type="InterPro" id="IPR001254">
    <property type="entry name" value="Trypsin_dom"/>
</dbReference>
<keyword evidence="6" id="KW-0732">Signal</keyword>
<dbReference type="InterPro" id="IPR001314">
    <property type="entry name" value="Peptidase_S1A"/>
</dbReference>
<feature type="domain" description="Peptidase S1" evidence="7">
    <location>
        <begin position="467"/>
        <end position="706"/>
    </location>
</feature>
<evidence type="ECO:0000256" key="4">
    <source>
        <dbReference type="ARBA" id="ARBA00022825"/>
    </source>
</evidence>
<sequence>MKVAVYLFAVLSVSVALPGRVYNSSWSEIKGVNLIIKPVSDDYTADEVNNGRIIGGDEASPHSKPYQVGLLINGESFCSGSMISPSYVLTAAHCTATASYVELIFGAHNVNIQESTQVRVTSSNIITYPEYKIPFEHSNDVALINTPNPIVTNNYITTVRLAPIGAGPFEGYTPVLSGWGSTSGSSTSISATLREVYLVVMANYLCASHFGSTYSESSNLCTYGGDNLFLQNTSWSEIKGVNLIIKPVSDDYTADEVNNGRIIGGDEASPHSKPYQVGLLINGESFCSGSMISPSYVLTAAHCTATASYVELIFGAHNVNIQESTQVRVTSSNIITHPEYKIPFEHSNDIALINTPNPIVTNNYITTVRLAPIGAGPYKVYASILSGWGSTSGSNTGPVGGCNGDSGAPLVVGNHQIGILSFIASEGCEKEEPTGYNSSWSKIKGVNLIIKPVSDDYTADEVNNGRIIGGDEASPHSKPYQVGLLINGESFCSGSMISPSYVLTAAHCTATASYVELIFGAHNVNIQESTQVRVTSSNIITHPEYKNPYEHSNDIALINTPNPIVTNNYITTVRLAPIGAGPYKLYVSILSGWGSTSDSNTGISATLQEVYVVVMTNYICAFLFGSTYSESSNLCTYGGGPVGGCNGDSGAPLVVGNHQIGILSFIASEGCEKEEPTGYNTSWSEIKGVNLIIKPVSDDYTADEVNNGRIIGGDEASPHSKPYQVGLLINGESFCSGSMISPSYVLTAAHCTATASYVELIFGAHNVNIQESTQVRVTSSNIITHPEYKNPYEHSNDIALINTPNPIVTNNYITTVRLAPIGAGPYKLYVSILSGWGSTSDSNTGISATLQEVYVVVMTNYICAFLFGSTYSESSNLCTYGGGPVGGCNGDSGAPLVVGNHQIGILSFIASEGCEKEEPTGYVRVSNYREWINQHAGL</sequence>
<evidence type="ECO:0000313" key="8">
    <source>
        <dbReference type="EMBL" id="KAJ8918126.1"/>
    </source>
</evidence>
<dbReference type="InterPro" id="IPR043504">
    <property type="entry name" value="Peptidase_S1_PA_chymotrypsin"/>
</dbReference>
<comment type="caution">
    <text evidence="8">The sequence shown here is derived from an EMBL/GenBank/DDBJ whole genome shotgun (WGS) entry which is preliminary data.</text>
</comment>
<keyword evidence="2" id="KW-0645">Protease</keyword>
<keyword evidence="5" id="KW-1015">Disulfide bond</keyword>
<evidence type="ECO:0000256" key="1">
    <source>
        <dbReference type="ARBA" id="ARBA00007664"/>
    </source>
</evidence>
<feature type="domain" description="Peptidase S1" evidence="7">
    <location>
        <begin position="710"/>
        <end position="937"/>
    </location>
</feature>
<dbReference type="CDD" id="cd00190">
    <property type="entry name" value="Tryp_SPc"/>
    <property type="match status" value="3"/>
</dbReference>
<dbReference type="EMBL" id="JANEYG010000028">
    <property type="protein sequence ID" value="KAJ8918126.1"/>
    <property type="molecule type" value="Genomic_DNA"/>
</dbReference>
<dbReference type="PROSITE" id="PS00134">
    <property type="entry name" value="TRYPSIN_HIS"/>
    <property type="match status" value="2"/>
</dbReference>
<dbReference type="SMART" id="SM00020">
    <property type="entry name" value="Tryp_SPc"/>
    <property type="match status" value="4"/>
</dbReference>
<keyword evidence="9" id="KW-1185">Reference proteome</keyword>
<keyword evidence="4" id="KW-0720">Serine protease</keyword>
<feature type="signal peptide" evidence="6">
    <location>
        <begin position="1"/>
        <end position="16"/>
    </location>
</feature>
<evidence type="ECO:0000256" key="2">
    <source>
        <dbReference type="ARBA" id="ARBA00022670"/>
    </source>
</evidence>
<feature type="chain" id="PRO_5043787659" description="Peptidase S1 domain-containing protein" evidence="6">
    <location>
        <begin position="17"/>
        <end position="938"/>
    </location>
</feature>
<dbReference type="PANTHER" id="PTHR24276">
    <property type="entry name" value="POLYSERASE-RELATED"/>
    <property type="match status" value="1"/>
</dbReference>
<dbReference type="Proteomes" id="UP001159042">
    <property type="component" value="Unassembled WGS sequence"/>
</dbReference>
<reference evidence="8 9" key="1">
    <citation type="journal article" date="2023" name="Insect Mol. Biol.">
        <title>Genome sequencing provides insights into the evolution of gene families encoding plant cell wall-degrading enzymes in longhorned beetles.</title>
        <authorList>
            <person name="Shin N.R."/>
            <person name="Okamura Y."/>
            <person name="Kirsch R."/>
            <person name="Pauchet Y."/>
        </authorList>
    </citation>
    <scope>NUCLEOTIDE SEQUENCE [LARGE SCALE GENOMIC DNA]</scope>
    <source>
        <strain evidence="8">EAD_L_NR</strain>
    </source>
</reference>
<dbReference type="GO" id="GO:0004252">
    <property type="term" value="F:serine-type endopeptidase activity"/>
    <property type="evidence" value="ECO:0007669"/>
    <property type="project" value="InterPro"/>
</dbReference>
<protein>
    <recommendedName>
        <fullName evidence="7">Peptidase S1 domain-containing protein</fullName>
    </recommendedName>
</protein>
<dbReference type="PRINTS" id="PR00722">
    <property type="entry name" value="CHYMOTRYPSIN"/>
</dbReference>
<dbReference type="SUPFAM" id="SSF50494">
    <property type="entry name" value="Trypsin-like serine proteases"/>
    <property type="match status" value="4"/>
</dbReference>
<evidence type="ECO:0000256" key="6">
    <source>
        <dbReference type="SAM" id="SignalP"/>
    </source>
</evidence>
<name>A0AAV8VW61_9CUCU</name>
<dbReference type="InterPro" id="IPR050430">
    <property type="entry name" value="Peptidase_S1"/>
</dbReference>
<evidence type="ECO:0000256" key="3">
    <source>
        <dbReference type="ARBA" id="ARBA00022801"/>
    </source>
</evidence>
<evidence type="ECO:0000256" key="5">
    <source>
        <dbReference type="ARBA" id="ARBA00023157"/>
    </source>
</evidence>
<dbReference type="Gene3D" id="2.40.10.10">
    <property type="entry name" value="Trypsin-like serine proteases"/>
    <property type="match status" value="7"/>
</dbReference>
<feature type="domain" description="Peptidase S1" evidence="7">
    <location>
        <begin position="53"/>
        <end position="463"/>
    </location>
</feature>
<comment type="similarity">
    <text evidence="1">Belongs to the peptidase S1 family.</text>
</comment>
<evidence type="ECO:0000259" key="7">
    <source>
        <dbReference type="PROSITE" id="PS50240"/>
    </source>
</evidence>
<dbReference type="AlphaFoldDB" id="A0AAV8VW61"/>